<dbReference type="InterPro" id="IPR013154">
    <property type="entry name" value="ADH-like_N"/>
</dbReference>
<dbReference type="InterPro" id="IPR020843">
    <property type="entry name" value="ER"/>
</dbReference>
<dbReference type="InterPro" id="IPR013149">
    <property type="entry name" value="ADH-like_C"/>
</dbReference>
<proteinExistence type="predicted"/>
<feature type="domain" description="Enoyl reductase (ER)" evidence="1">
    <location>
        <begin position="13"/>
        <end position="323"/>
    </location>
</feature>
<dbReference type="InterPro" id="IPR051397">
    <property type="entry name" value="Zn-ADH-like_protein"/>
</dbReference>
<dbReference type="Gene3D" id="3.40.50.720">
    <property type="entry name" value="NAD(P)-binding Rossmann-like Domain"/>
    <property type="match status" value="1"/>
</dbReference>
<dbReference type="GO" id="GO:0043957">
    <property type="term" value="F:acryloyl-CoA reductase (NADPH) activity"/>
    <property type="evidence" value="ECO:0007669"/>
    <property type="project" value="TreeGrafter"/>
</dbReference>
<evidence type="ECO:0000259" key="1">
    <source>
        <dbReference type="SMART" id="SM00829"/>
    </source>
</evidence>
<dbReference type="CDD" id="cd08288">
    <property type="entry name" value="MDR_yhdh"/>
    <property type="match status" value="1"/>
</dbReference>
<dbReference type="InterPro" id="IPR014188">
    <property type="entry name" value="Acrylyl-CoA_reductase_AcuI"/>
</dbReference>
<dbReference type="RefSeq" id="WP_119909426.1">
    <property type="nucleotide sequence ID" value="NZ_QZCH01000002.1"/>
</dbReference>
<dbReference type="OrthoDB" id="9782155at2"/>
<reference evidence="2 3" key="2">
    <citation type="submission" date="2019-01" db="EMBL/GenBank/DDBJ databases">
        <title>Motilimonas pumilus sp. nov., isolated from the gut of sea cucumber (Apostichopus japonicus).</title>
        <authorList>
            <person name="Wang F.-Q."/>
            <person name="Ren L.-H."/>
            <person name="Lin Y.-W."/>
            <person name="Sun G.-H."/>
            <person name="Du Z.-J."/>
            <person name="Zhao J.-X."/>
            <person name="Liu X.-J."/>
            <person name="Liu L.-J."/>
        </authorList>
    </citation>
    <scope>NUCLEOTIDE SEQUENCE [LARGE SCALE GENOMIC DNA]</scope>
    <source>
        <strain evidence="2 3">PLHSC7-2</strain>
    </source>
</reference>
<protein>
    <submittedName>
        <fullName evidence="2">Oxidoreductase</fullName>
    </submittedName>
</protein>
<evidence type="ECO:0000313" key="2">
    <source>
        <dbReference type="EMBL" id="RJG50625.1"/>
    </source>
</evidence>
<sequence>MFNALVLQQEEQKTVAAVAQISESDLPQGEVLVQVDYSSLNYKDGLAVTGTGKIIREFPMVPGIDFVGTVVSSDDLRYQAGQQVVLTGWGVGENHWGGMAQKARVKADWLVPLNDSLTPLQSMQIGTAGLTASLCVMALQQANVQPEDGEILVTGASGGVGSVAVSLLSQLGYQVVAVTGRAENEAWLKQLGASRIVMRDEMLEKSRALDKQLWAGAVDTVGGPILAKVLSQINYDGAVAACGLANSFDLPTTVMPFILRAVKLIGVDSVYCPFDKRQAAWQLLAQQLPQDYYQQSCQTVALQQVPEQASNIIAGKVKGRIVVDLNQ</sequence>
<dbReference type="AlphaFoldDB" id="A0A418YIZ8"/>
<dbReference type="SMART" id="SM00829">
    <property type="entry name" value="PKS_ER"/>
    <property type="match status" value="1"/>
</dbReference>
<gene>
    <name evidence="2" type="ORF">D1Z90_03905</name>
</gene>
<dbReference type="SUPFAM" id="SSF51735">
    <property type="entry name" value="NAD(P)-binding Rossmann-fold domains"/>
    <property type="match status" value="1"/>
</dbReference>
<organism evidence="2 3">
    <name type="scientific">Motilimonas pumila</name>
    <dbReference type="NCBI Taxonomy" id="2303987"/>
    <lineage>
        <taxon>Bacteria</taxon>
        <taxon>Pseudomonadati</taxon>
        <taxon>Pseudomonadota</taxon>
        <taxon>Gammaproteobacteria</taxon>
        <taxon>Alteromonadales</taxon>
        <taxon>Alteromonadales genera incertae sedis</taxon>
        <taxon>Motilimonas</taxon>
    </lineage>
</organism>
<dbReference type="Pfam" id="PF08240">
    <property type="entry name" value="ADH_N"/>
    <property type="match status" value="1"/>
</dbReference>
<evidence type="ECO:0000313" key="3">
    <source>
        <dbReference type="Proteomes" id="UP000283255"/>
    </source>
</evidence>
<dbReference type="PANTHER" id="PTHR43677">
    <property type="entry name" value="SHORT-CHAIN DEHYDROGENASE/REDUCTASE"/>
    <property type="match status" value="1"/>
</dbReference>
<dbReference type="Pfam" id="PF00107">
    <property type="entry name" value="ADH_zinc_N"/>
    <property type="match status" value="1"/>
</dbReference>
<dbReference type="NCBIfam" id="TIGR02823">
    <property type="entry name" value="oxido_YhdH"/>
    <property type="match status" value="1"/>
</dbReference>
<dbReference type="EMBL" id="QZCH01000002">
    <property type="protein sequence ID" value="RJG50625.1"/>
    <property type="molecule type" value="Genomic_DNA"/>
</dbReference>
<comment type="caution">
    <text evidence="2">The sequence shown here is derived from an EMBL/GenBank/DDBJ whole genome shotgun (WGS) entry which is preliminary data.</text>
</comment>
<dbReference type="InterPro" id="IPR011032">
    <property type="entry name" value="GroES-like_sf"/>
</dbReference>
<dbReference type="PANTHER" id="PTHR43677:SF1">
    <property type="entry name" value="ACRYLYL-COA REDUCTASE ACUI-RELATED"/>
    <property type="match status" value="1"/>
</dbReference>
<reference evidence="2 3" key="1">
    <citation type="submission" date="2018-09" db="EMBL/GenBank/DDBJ databases">
        <authorList>
            <person name="Wang F."/>
        </authorList>
    </citation>
    <scope>NUCLEOTIDE SEQUENCE [LARGE SCALE GENOMIC DNA]</scope>
    <source>
        <strain evidence="2 3">PLHSC7-2</strain>
    </source>
</reference>
<dbReference type="InterPro" id="IPR036291">
    <property type="entry name" value="NAD(P)-bd_dom_sf"/>
</dbReference>
<keyword evidence="3" id="KW-1185">Reference proteome</keyword>
<dbReference type="SUPFAM" id="SSF50129">
    <property type="entry name" value="GroES-like"/>
    <property type="match status" value="1"/>
</dbReference>
<accession>A0A418YIZ8</accession>
<dbReference type="Gene3D" id="3.90.180.10">
    <property type="entry name" value="Medium-chain alcohol dehydrogenases, catalytic domain"/>
    <property type="match status" value="1"/>
</dbReference>
<name>A0A418YIZ8_9GAMM</name>
<dbReference type="Proteomes" id="UP000283255">
    <property type="component" value="Unassembled WGS sequence"/>
</dbReference>